<name>A0A9Q0K7Y4_9MAGN</name>
<dbReference type="GO" id="GO:0016705">
    <property type="term" value="F:oxidoreductase activity, acting on paired donors, with incorporation or reduction of molecular oxygen"/>
    <property type="evidence" value="ECO:0007669"/>
    <property type="project" value="InterPro"/>
</dbReference>
<keyword evidence="1" id="KW-0349">Heme</keyword>
<dbReference type="GO" id="GO:0004497">
    <property type="term" value="F:monooxygenase activity"/>
    <property type="evidence" value="ECO:0007669"/>
    <property type="project" value="InterPro"/>
</dbReference>
<evidence type="ECO:0000256" key="2">
    <source>
        <dbReference type="ARBA" id="ARBA00022723"/>
    </source>
</evidence>
<keyword evidence="5" id="KW-1133">Transmembrane helix</keyword>
<gene>
    <name evidence="6" type="ORF">NE237_017387</name>
</gene>
<evidence type="ECO:0008006" key="8">
    <source>
        <dbReference type="Google" id="ProtNLM"/>
    </source>
</evidence>
<accession>A0A9Q0K7Y4</accession>
<dbReference type="Proteomes" id="UP001141806">
    <property type="component" value="Unassembled WGS sequence"/>
</dbReference>
<protein>
    <recommendedName>
        <fullName evidence="8">Cytochrome P450</fullName>
    </recommendedName>
</protein>
<comment type="caution">
    <text evidence="6">The sequence shown here is derived from an EMBL/GenBank/DDBJ whole genome shotgun (WGS) entry which is preliminary data.</text>
</comment>
<keyword evidence="3" id="KW-0560">Oxidoreductase</keyword>
<keyword evidence="2" id="KW-0479">Metal-binding</keyword>
<dbReference type="InterPro" id="IPR001128">
    <property type="entry name" value="Cyt_P450"/>
</dbReference>
<sequence length="243" mass="28463">MIENIIVGFFQYLFGIYTPLRPHTRYQILNYYQILNVQMSKFYYFLFFLAFFLLTKRLFGRRKNLPPSGPLCLPIIGLPYLLKKPFHRTLAGVSARYGAVLLLKLAAEECFTTNDIVFADRPHFLLGKYLGFNYTTPATASYGQDWRNLRRVTTLDMFSSTRLQMSSKIYTNEVRFLLRRLFMARNFSKTVEMKSLFFELTVNSMTMMMLAGKRYFGDDMGDLDKARQLRELIDEILVEAGKI</sequence>
<organism evidence="6 7">
    <name type="scientific">Protea cynaroides</name>
    <dbReference type="NCBI Taxonomy" id="273540"/>
    <lineage>
        <taxon>Eukaryota</taxon>
        <taxon>Viridiplantae</taxon>
        <taxon>Streptophyta</taxon>
        <taxon>Embryophyta</taxon>
        <taxon>Tracheophyta</taxon>
        <taxon>Spermatophyta</taxon>
        <taxon>Magnoliopsida</taxon>
        <taxon>Proteales</taxon>
        <taxon>Proteaceae</taxon>
        <taxon>Protea</taxon>
    </lineage>
</organism>
<evidence type="ECO:0000256" key="1">
    <source>
        <dbReference type="ARBA" id="ARBA00022617"/>
    </source>
</evidence>
<reference evidence="6" key="1">
    <citation type="journal article" date="2023" name="Plant J.">
        <title>The genome of the king protea, Protea cynaroides.</title>
        <authorList>
            <person name="Chang J."/>
            <person name="Duong T.A."/>
            <person name="Schoeman C."/>
            <person name="Ma X."/>
            <person name="Roodt D."/>
            <person name="Barker N."/>
            <person name="Li Z."/>
            <person name="Van de Peer Y."/>
            <person name="Mizrachi E."/>
        </authorList>
    </citation>
    <scope>NUCLEOTIDE SEQUENCE</scope>
    <source>
        <tissue evidence="6">Young leaves</tissue>
    </source>
</reference>
<keyword evidence="5" id="KW-0472">Membrane</keyword>
<evidence type="ECO:0000256" key="4">
    <source>
        <dbReference type="ARBA" id="ARBA00023004"/>
    </source>
</evidence>
<evidence type="ECO:0000256" key="5">
    <source>
        <dbReference type="SAM" id="Phobius"/>
    </source>
</evidence>
<keyword evidence="5" id="KW-0812">Transmembrane</keyword>
<proteinExistence type="predicted"/>
<dbReference type="SUPFAM" id="SSF48264">
    <property type="entry name" value="Cytochrome P450"/>
    <property type="match status" value="1"/>
</dbReference>
<dbReference type="AlphaFoldDB" id="A0A9Q0K7Y4"/>
<dbReference type="GO" id="GO:0020037">
    <property type="term" value="F:heme binding"/>
    <property type="evidence" value="ECO:0007669"/>
    <property type="project" value="InterPro"/>
</dbReference>
<dbReference type="Gene3D" id="1.10.630.10">
    <property type="entry name" value="Cytochrome P450"/>
    <property type="match status" value="1"/>
</dbReference>
<evidence type="ECO:0000256" key="3">
    <source>
        <dbReference type="ARBA" id="ARBA00023002"/>
    </source>
</evidence>
<dbReference type="InterPro" id="IPR050651">
    <property type="entry name" value="Plant_Cytochrome_P450_Monoox"/>
</dbReference>
<dbReference type="InterPro" id="IPR036396">
    <property type="entry name" value="Cyt_P450_sf"/>
</dbReference>
<keyword evidence="7" id="KW-1185">Reference proteome</keyword>
<evidence type="ECO:0000313" key="7">
    <source>
        <dbReference type="Proteomes" id="UP001141806"/>
    </source>
</evidence>
<dbReference type="Pfam" id="PF00067">
    <property type="entry name" value="p450"/>
    <property type="match status" value="1"/>
</dbReference>
<keyword evidence="4" id="KW-0408">Iron</keyword>
<dbReference type="PANTHER" id="PTHR47947:SF3">
    <property type="entry name" value="CYTOCHROME P450 81D1-LIKE"/>
    <property type="match status" value="1"/>
</dbReference>
<feature type="transmembrane region" description="Helical" evidence="5">
    <location>
        <begin position="42"/>
        <end position="59"/>
    </location>
</feature>
<evidence type="ECO:0000313" key="6">
    <source>
        <dbReference type="EMBL" id="KAJ4965538.1"/>
    </source>
</evidence>
<dbReference type="OrthoDB" id="1055148at2759"/>
<dbReference type="PANTHER" id="PTHR47947">
    <property type="entry name" value="CYTOCHROME P450 82C3-RELATED"/>
    <property type="match status" value="1"/>
</dbReference>
<dbReference type="EMBL" id="JAMYWD010000007">
    <property type="protein sequence ID" value="KAJ4965538.1"/>
    <property type="molecule type" value="Genomic_DNA"/>
</dbReference>
<dbReference type="GO" id="GO:0005506">
    <property type="term" value="F:iron ion binding"/>
    <property type="evidence" value="ECO:0007669"/>
    <property type="project" value="InterPro"/>
</dbReference>